<gene>
    <name evidence="2" type="ORF">FEV09_02425</name>
</gene>
<accession>A0A9X4MBV7</accession>
<dbReference type="SUPFAM" id="SSF160719">
    <property type="entry name" value="gpW/gp25-like"/>
    <property type="match status" value="1"/>
</dbReference>
<dbReference type="RefSeq" id="WP_009625446.1">
    <property type="nucleotide sequence ID" value="NZ_VBTY01000011.1"/>
</dbReference>
<reference evidence="2" key="1">
    <citation type="submission" date="2019-05" db="EMBL/GenBank/DDBJ databases">
        <title>Whole genome sequencing of Pseudanabaena catenata USMAC16.</title>
        <authorList>
            <person name="Khan Z."/>
            <person name="Omar W.M."/>
            <person name="Convey P."/>
            <person name="Merican F."/>
            <person name="Najimudin N."/>
        </authorList>
    </citation>
    <scope>NUCLEOTIDE SEQUENCE</scope>
    <source>
        <strain evidence="2">USMAC16</strain>
    </source>
</reference>
<proteinExistence type="predicted"/>
<dbReference type="InterPro" id="IPR007048">
    <property type="entry name" value="IraD/Gp25-like"/>
</dbReference>
<dbReference type="Proteomes" id="UP001152872">
    <property type="component" value="Unassembled WGS sequence"/>
</dbReference>
<keyword evidence="3" id="KW-1185">Reference proteome</keyword>
<evidence type="ECO:0000313" key="2">
    <source>
        <dbReference type="EMBL" id="MDG3493404.1"/>
    </source>
</evidence>
<dbReference type="Pfam" id="PF04965">
    <property type="entry name" value="GPW_gp25"/>
    <property type="match status" value="1"/>
</dbReference>
<dbReference type="EMBL" id="VBTY01000011">
    <property type="protein sequence ID" value="MDG3493404.1"/>
    <property type="molecule type" value="Genomic_DNA"/>
</dbReference>
<name>A0A9X4MBV7_9CYAN</name>
<protein>
    <submittedName>
        <fullName evidence="2">GPW/gp25 family protein</fullName>
    </submittedName>
</protein>
<organism evidence="2 3">
    <name type="scientific">Pseudanabaena catenata USMAC16</name>
    <dbReference type="NCBI Taxonomy" id="1855837"/>
    <lineage>
        <taxon>Bacteria</taxon>
        <taxon>Bacillati</taxon>
        <taxon>Cyanobacteriota</taxon>
        <taxon>Cyanophyceae</taxon>
        <taxon>Pseudanabaenales</taxon>
        <taxon>Pseudanabaenaceae</taxon>
        <taxon>Pseudanabaena</taxon>
    </lineage>
</organism>
<dbReference type="AlphaFoldDB" id="A0A9X4MBV7"/>
<feature type="domain" description="IraD/Gp25-like" evidence="1">
    <location>
        <begin position="41"/>
        <end position="129"/>
    </location>
</feature>
<evidence type="ECO:0000313" key="3">
    <source>
        <dbReference type="Proteomes" id="UP001152872"/>
    </source>
</evidence>
<comment type="caution">
    <text evidence="2">The sequence shown here is derived from an EMBL/GenBank/DDBJ whole genome shotgun (WGS) entry which is preliminary data.</text>
</comment>
<sequence length="147" mass="16897">MINKLAEQSQTNMSNLGRDYLGRGISFPLRINVQGELKTDSGDRNLEESISTILNTKLGERVYRPNFGSRLSDLTFAPMNPQTILLARIYVEEALNRWEPRIRVTGVYAEPDPLKGRLDMKILYEIKETHDSRSMVYPFYLMPPSDT</sequence>
<dbReference type="Gene3D" id="3.10.450.40">
    <property type="match status" value="1"/>
</dbReference>
<evidence type="ECO:0000259" key="1">
    <source>
        <dbReference type="Pfam" id="PF04965"/>
    </source>
</evidence>